<gene>
    <name evidence="8" type="primary">nuoL3</name>
    <name evidence="8" type="ORF">NCTC7807_04657</name>
</gene>
<feature type="transmembrane region" description="Helical" evidence="6">
    <location>
        <begin position="428"/>
        <end position="451"/>
    </location>
</feature>
<name>A0A380P5T4_STRGR</name>
<dbReference type="GO" id="GO:0003954">
    <property type="term" value="F:NADH dehydrogenase activity"/>
    <property type="evidence" value="ECO:0007669"/>
    <property type="project" value="TreeGrafter"/>
</dbReference>
<keyword evidence="2 5" id="KW-0812">Transmembrane</keyword>
<accession>A0A380P5T4</accession>
<feature type="transmembrane region" description="Helical" evidence="6">
    <location>
        <begin position="73"/>
        <end position="95"/>
    </location>
</feature>
<feature type="transmembrane region" description="Helical" evidence="6">
    <location>
        <begin position="289"/>
        <end position="309"/>
    </location>
</feature>
<feature type="transmembrane region" description="Helical" evidence="6">
    <location>
        <begin position="321"/>
        <end position="343"/>
    </location>
</feature>
<proteinExistence type="predicted"/>
<dbReference type="Proteomes" id="UP000254150">
    <property type="component" value="Unassembled WGS sequence"/>
</dbReference>
<feature type="transmembrane region" description="Helical" evidence="6">
    <location>
        <begin position="35"/>
        <end position="53"/>
    </location>
</feature>
<feature type="transmembrane region" description="Helical" evidence="6">
    <location>
        <begin position="199"/>
        <end position="221"/>
    </location>
</feature>
<reference evidence="8 9" key="1">
    <citation type="submission" date="2018-06" db="EMBL/GenBank/DDBJ databases">
        <authorList>
            <consortium name="Pathogen Informatics"/>
            <person name="Doyle S."/>
        </authorList>
    </citation>
    <scope>NUCLEOTIDE SEQUENCE [LARGE SCALE GENOMIC DNA]</scope>
    <source>
        <strain evidence="8 9">NCTC7807</strain>
    </source>
</reference>
<dbReference type="PANTHER" id="PTHR42829:SF2">
    <property type="entry name" value="NADH-UBIQUINONE OXIDOREDUCTASE CHAIN 5"/>
    <property type="match status" value="1"/>
</dbReference>
<feature type="transmembrane region" description="Helical" evidence="6">
    <location>
        <begin position="355"/>
        <end position="377"/>
    </location>
</feature>
<dbReference type="GO" id="GO:0015990">
    <property type="term" value="P:electron transport coupled proton transport"/>
    <property type="evidence" value="ECO:0007669"/>
    <property type="project" value="TreeGrafter"/>
</dbReference>
<evidence type="ECO:0000256" key="4">
    <source>
        <dbReference type="ARBA" id="ARBA00023136"/>
    </source>
</evidence>
<dbReference type="PRINTS" id="PR01434">
    <property type="entry name" value="NADHDHGNASE5"/>
</dbReference>
<protein>
    <submittedName>
        <fullName evidence="8">NADH dehydrogenase chain L</fullName>
        <ecNumber evidence="8">1.6.5.11</ecNumber>
    </submittedName>
</protein>
<feature type="domain" description="NADH:quinone oxidoreductase/Mrp antiporter transmembrane" evidence="7">
    <location>
        <begin position="126"/>
        <end position="396"/>
    </location>
</feature>
<dbReference type="InterPro" id="IPR001750">
    <property type="entry name" value="ND/Mrp_TM"/>
</dbReference>
<dbReference type="GO" id="GO:0042773">
    <property type="term" value="P:ATP synthesis coupled electron transport"/>
    <property type="evidence" value="ECO:0007669"/>
    <property type="project" value="InterPro"/>
</dbReference>
<evidence type="ECO:0000256" key="1">
    <source>
        <dbReference type="ARBA" id="ARBA00004127"/>
    </source>
</evidence>
<organism evidence="8 9">
    <name type="scientific">Streptomyces griseus</name>
    <dbReference type="NCBI Taxonomy" id="1911"/>
    <lineage>
        <taxon>Bacteria</taxon>
        <taxon>Bacillati</taxon>
        <taxon>Actinomycetota</taxon>
        <taxon>Actinomycetes</taxon>
        <taxon>Kitasatosporales</taxon>
        <taxon>Streptomycetaceae</taxon>
        <taxon>Streptomyces</taxon>
    </lineage>
</organism>
<dbReference type="PANTHER" id="PTHR42829">
    <property type="entry name" value="NADH-UBIQUINONE OXIDOREDUCTASE CHAIN 5"/>
    <property type="match status" value="1"/>
</dbReference>
<sequence length="610" mass="61218">MSAPLWLLPALPLAGGAVLLLTGHRADRAAPTAGAVLAVATCALATVAARAGADATAPFLPGLPARLSVDGLSAPLAVTVAAVAALVLLAGRAGLGPSGSPARFTGLMLIFTGAMLTTVTAATLPVLLTGWEVMGATSWALIGHGWRDREATGAATTAFLTTRGCDLGLYVAAGAGLAGGAASLALDDLARTDEPWRSVTAAGVILAALGKSAQLPFSFWLSGAMRGPAPVSALLHSATMVAAGAYLLLRTGPLLAATGWGAELTAWAGAATALVLGLVAVAQRDLKQLLAASTCAQLGFMVLAAGAGATTGGTLQLLAHAAAKSLLFLLSGAWLSAYGTRLLPGLAGAARLPRALGPLFTTGALCLAGLPPLALWAAKDVLLAAALTRDPWLYATGLAGAALAAVYSTKALWYVWRPAPPAATAPPARPALLAPLTLLALACAALTPLALPPLRTALERTLDSGGRPAPHLGEAALSGGLALAAAAWAWSRGGPRLDLPAPFTDWLGLERAARALVVRPVLAAARLAAAFDTRVLERATDTVAHGALALARSTDRLAERGLADGVNVLAAAVRRAGTGARRPQTGQLHQYLAQAVAAFTALAVVFVLVR</sequence>
<evidence type="ECO:0000259" key="7">
    <source>
        <dbReference type="Pfam" id="PF00361"/>
    </source>
</evidence>
<dbReference type="GO" id="GO:0016020">
    <property type="term" value="C:membrane"/>
    <property type="evidence" value="ECO:0007669"/>
    <property type="project" value="UniProtKB-SubCell"/>
</dbReference>
<dbReference type="InterPro" id="IPR003945">
    <property type="entry name" value="NU5C-like"/>
</dbReference>
<evidence type="ECO:0000256" key="5">
    <source>
        <dbReference type="RuleBase" id="RU000320"/>
    </source>
</evidence>
<dbReference type="Pfam" id="PF00361">
    <property type="entry name" value="Proton_antipo_M"/>
    <property type="match status" value="1"/>
</dbReference>
<dbReference type="GO" id="GO:0008137">
    <property type="term" value="F:NADH dehydrogenase (ubiquinone) activity"/>
    <property type="evidence" value="ECO:0007669"/>
    <property type="project" value="InterPro"/>
</dbReference>
<dbReference type="GO" id="GO:0012505">
    <property type="term" value="C:endomembrane system"/>
    <property type="evidence" value="ECO:0007669"/>
    <property type="project" value="UniProtKB-SubCell"/>
</dbReference>
<dbReference type="AlphaFoldDB" id="A0A380P5T4"/>
<feature type="transmembrane region" description="Helical" evidence="6">
    <location>
        <begin position="107"/>
        <end position="128"/>
    </location>
</feature>
<feature type="transmembrane region" description="Helical" evidence="6">
    <location>
        <begin position="264"/>
        <end position="282"/>
    </location>
</feature>
<dbReference type="Gene3D" id="1.20.5.2700">
    <property type="match status" value="1"/>
</dbReference>
<feature type="transmembrane region" description="Helical" evidence="6">
    <location>
        <begin position="591"/>
        <end position="609"/>
    </location>
</feature>
<evidence type="ECO:0000256" key="6">
    <source>
        <dbReference type="SAM" id="Phobius"/>
    </source>
</evidence>
<feature type="transmembrane region" description="Helical" evidence="6">
    <location>
        <begin position="392"/>
        <end position="416"/>
    </location>
</feature>
<dbReference type="EMBL" id="UHID01000007">
    <property type="protein sequence ID" value="SUP60586.1"/>
    <property type="molecule type" value="Genomic_DNA"/>
</dbReference>
<dbReference type="EC" id="1.6.5.11" evidence="8"/>
<evidence type="ECO:0000256" key="3">
    <source>
        <dbReference type="ARBA" id="ARBA00022989"/>
    </source>
</evidence>
<evidence type="ECO:0000313" key="8">
    <source>
        <dbReference type="EMBL" id="SUP60586.1"/>
    </source>
</evidence>
<feature type="transmembrane region" description="Helical" evidence="6">
    <location>
        <begin position="6"/>
        <end position="23"/>
    </location>
</feature>
<keyword evidence="4 6" id="KW-0472">Membrane</keyword>
<evidence type="ECO:0000256" key="2">
    <source>
        <dbReference type="ARBA" id="ARBA00022692"/>
    </source>
</evidence>
<keyword evidence="8" id="KW-0560">Oxidoreductase</keyword>
<evidence type="ECO:0000313" key="9">
    <source>
        <dbReference type="Proteomes" id="UP000254150"/>
    </source>
</evidence>
<comment type="subcellular location">
    <subcellularLocation>
        <location evidence="1">Endomembrane system</location>
        <topology evidence="1">Multi-pass membrane protein</topology>
    </subcellularLocation>
    <subcellularLocation>
        <location evidence="5">Membrane</location>
        <topology evidence="5">Multi-pass membrane protein</topology>
    </subcellularLocation>
</comment>
<keyword evidence="3 6" id="KW-1133">Transmembrane helix</keyword>
<dbReference type="RefSeq" id="WP_115069399.1">
    <property type="nucleotide sequence ID" value="NZ_UHID01000007.1"/>
</dbReference>